<feature type="domain" description="Solute-binding protein family 5" evidence="6">
    <location>
        <begin position="77"/>
        <end position="465"/>
    </location>
</feature>
<dbReference type="GO" id="GO:0015833">
    <property type="term" value="P:peptide transport"/>
    <property type="evidence" value="ECO:0007669"/>
    <property type="project" value="TreeGrafter"/>
</dbReference>
<gene>
    <name evidence="7" type="ORF">H9800_07885</name>
</gene>
<dbReference type="PANTHER" id="PTHR30290:SF10">
    <property type="entry name" value="PERIPLASMIC OLIGOPEPTIDE-BINDING PROTEIN-RELATED"/>
    <property type="match status" value="1"/>
</dbReference>
<dbReference type="Proteomes" id="UP000824220">
    <property type="component" value="Unassembled WGS sequence"/>
</dbReference>
<dbReference type="EMBL" id="DXAM01000111">
    <property type="protein sequence ID" value="HJA04768.1"/>
    <property type="molecule type" value="Genomic_DNA"/>
</dbReference>
<evidence type="ECO:0000259" key="6">
    <source>
        <dbReference type="Pfam" id="PF00496"/>
    </source>
</evidence>
<evidence type="ECO:0000256" key="3">
    <source>
        <dbReference type="ARBA" id="ARBA00022448"/>
    </source>
</evidence>
<feature type="signal peptide" evidence="5">
    <location>
        <begin position="1"/>
        <end position="31"/>
    </location>
</feature>
<sequence length="541" mass="59658">MASSRIRRTLTAASAAAMLSMLAACSQAAAAAPQDDDTIVYAHQQEPQCLFGGWIEQAYISYQFLDNLFSLDENGEAVPWLAEDWSRSEDGLTYTIDLQSGVSFTDGTPVDAEAVAYNFDYWVAGGNSTAQVWLGGYYESAEAIDDLTVEVHLSRPYTRFIENLTQSYFGIQSQHALETRTDEENCRAPIGSGAFVVDEWNRGENVILTRNDDYTSPPANARHDGPAYVKTIDWRFIPEGITRVSALKAGEADAIYDIPAVEWADVDEGGYELHKYVTPGRPQQVSFNTTRAPFDEEDVRKAFILSLDRKKIVEAVGYGVIPYEGNGAISRATPGYDEGAAERYAFDPDEANALLDAAGWDERDEQGYRVRDGERLEAVFPYDAGTIINADGASIFQAVQEQARETGFKVDLIPVAASDTWSGAYSTPDSYDLKAGYWTSVNAGILYINWRQSTEDNPNFANSAFYDDPELESIIEQANSAGDIDDQNALYGEAQEYIADHATSFGLYDRLSTLGVNPRLAGVWQEHAQGGPTFYDAHFVD</sequence>
<dbReference type="Gene3D" id="3.40.190.10">
    <property type="entry name" value="Periplasmic binding protein-like II"/>
    <property type="match status" value="1"/>
</dbReference>
<name>A0A9D2H564_9MICO</name>
<dbReference type="GO" id="GO:0042597">
    <property type="term" value="C:periplasmic space"/>
    <property type="evidence" value="ECO:0007669"/>
    <property type="project" value="UniProtKB-ARBA"/>
</dbReference>
<dbReference type="GO" id="GO:0030313">
    <property type="term" value="C:cell envelope"/>
    <property type="evidence" value="ECO:0007669"/>
    <property type="project" value="UniProtKB-SubCell"/>
</dbReference>
<evidence type="ECO:0000256" key="2">
    <source>
        <dbReference type="ARBA" id="ARBA00005695"/>
    </source>
</evidence>
<evidence type="ECO:0000256" key="1">
    <source>
        <dbReference type="ARBA" id="ARBA00004196"/>
    </source>
</evidence>
<dbReference type="InterPro" id="IPR000914">
    <property type="entry name" value="SBP_5_dom"/>
</dbReference>
<dbReference type="Gene3D" id="3.10.105.10">
    <property type="entry name" value="Dipeptide-binding Protein, Domain 3"/>
    <property type="match status" value="1"/>
</dbReference>
<comment type="subcellular location">
    <subcellularLocation>
        <location evidence="1">Cell envelope</location>
    </subcellularLocation>
</comment>
<keyword evidence="3" id="KW-0813">Transport</keyword>
<dbReference type="GO" id="GO:0043190">
    <property type="term" value="C:ATP-binding cassette (ABC) transporter complex"/>
    <property type="evidence" value="ECO:0007669"/>
    <property type="project" value="InterPro"/>
</dbReference>
<evidence type="ECO:0000256" key="5">
    <source>
        <dbReference type="SAM" id="SignalP"/>
    </source>
</evidence>
<protein>
    <submittedName>
        <fullName evidence="7">ABC transporter substrate-binding protein</fullName>
    </submittedName>
</protein>
<comment type="caution">
    <text evidence="7">The sequence shown here is derived from an EMBL/GenBank/DDBJ whole genome shotgun (WGS) entry which is preliminary data.</text>
</comment>
<reference evidence="7" key="2">
    <citation type="submission" date="2021-04" db="EMBL/GenBank/DDBJ databases">
        <authorList>
            <person name="Gilroy R."/>
        </authorList>
    </citation>
    <scope>NUCLEOTIDE SEQUENCE</scope>
    <source>
        <strain evidence="7">ChiHjej8B7-3636</strain>
    </source>
</reference>
<evidence type="ECO:0000256" key="4">
    <source>
        <dbReference type="ARBA" id="ARBA00022729"/>
    </source>
</evidence>
<comment type="similarity">
    <text evidence="2">Belongs to the bacterial solute-binding protein 5 family.</text>
</comment>
<dbReference type="Pfam" id="PF00496">
    <property type="entry name" value="SBP_bac_5"/>
    <property type="match status" value="1"/>
</dbReference>
<dbReference type="AlphaFoldDB" id="A0A9D2H564"/>
<keyword evidence="4 5" id="KW-0732">Signal</keyword>
<evidence type="ECO:0000313" key="7">
    <source>
        <dbReference type="EMBL" id="HJA04768.1"/>
    </source>
</evidence>
<dbReference type="PROSITE" id="PS51257">
    <property type="entry name" value="PROKAR_LIPOPROTEIN"/>
    <property type="match status" value="1"/>
</dbReference>
<dbReference type="InterPro" id="IPR039424">
    <property type="entry name" value="SBP_5"/>
</dbReference>
<reference evidence="7" key="1">
    <citation type="journal article" date="2021" name="PeerJ">
        <title>Extensive microbial diversity within the chicken gut microbiome revealed by metagenomics and culture.</title>
        <authorList>
            <person name="Gilroy R."/>
            <person name="Ravi A."/>
            <person name="Getino M."/>
            <person name="Pursley I."/>
            <person name="Horton D.L."/>
            <person name="Alikhan N.F."/>
            <person name="Baker D."/>
            <person name="Gharbi K."/>
            <person name="Hall N."/>
            <person name="Watson M."/>
            <person name="Adriaenssens E.M."/>
            <person name="Foster-Nyarko E."/>
            <person name="Jarju S."/>
            <person name="Secka A."/>
            <person name="Antonio M."/>
            <person name="Oren A."/>
            <person name="Chaudhuri R.R."/>
            <person name="La Ragione R."/>
            <person name="Hildebrand F."/>
            <person name="Pallen M.J."/>
        </authorList>
    </citation>
    <scope>NUCLEOTIDE SEQUENCE</scope>
    <source>
        <strain evidence="7">ChiHjej8B7-3636</strain>
    </source>
</reference>
<dbReference type="PANTHER" id="PTHR30290">
    <property type="entry name" value="PERIPLASMIC BINDING COMPONENT OF ABC TRANSPORTER"/>
    <property type="match status" value="1"/>
</dbReference>
<dbReference type="PIRSF" id="PIRSF002741">
    <property type="entry name" value="MppA"/>
    <property type="match status" value="1"/>
</dbReference>
<dbReference type="SUPFAM" id="SSF53850">
    <property type="entry name" value="Periplasmic binding protein-like II"/>
    <property type="match status" value="1"/>
</dbReference>
<proteinExistence type="inferred from homology"/>
<dbReference type="CDD" id="cd08492">
    <property type="entry name" value="PBP2_NikA_DppA_OppA_like_15"/>
    <property type="match status" value="1"/>
</dbReference>
<organism evidence="7 8">
    <name type="scientific">Candidatus Microbacterium stercoravium</name>
    <dbReference type="NCBI Taxonomy" id="2838697"/>
    <lineage>
        <taxon>Bacteria</taxon>
        <taxon>Bacillati</taxon>
        <taxon>Actinomycetota</taxon>
        <taxon>Actinomycetes</taxon>
        <taxon>Micrococcales</taxon>
        <taxon>Microbacteriaceae</taxon>
        <taxon>Microbacterium</taxon>
    </lineage>
</organism>
<dbReference type="InterPro" id="IPR030678">
    <property type="entry name" value="Peptide/Ni-bd"/>
</dbReference>
<evidence type="ECO:0000313" key="8">
    <source>
        <dbReference type="Proteomes" id="UP000824220"/>
    </source>
</evidence>
<dbReference type="GO" id="GO:1904680">
    <property type="term" value="F:peptide transmembrane transporter activity"/>
    <property type="evidence" value="ECO:0007669"/>
    <property type="project" value="TreeGrafter"/>
</dbReference>
<feature type="chain" id="PRO_5038690989" evidence="5">
    <location>
        <begin position="32"/>
        <end position="541"/>
    </location>
</feature>
<accession>A0A9D2H564</accession>